<keyword evidence="2 7" id="KW-0813">Transport</keyword>
<dbReference type="KEGG" id="mhor:MSHOH_0042"/>
<dbReference type="InterPro" id="IPR035906">
    <property type="entry name" value="MetI-like_sf"/>
</dbReference>
<feature type="transmembrane region" description="Helical" evidence="7">
    <location>
        <begin position="114"/>
        <end position="131"/>
    </location>
</feature>
<dbReference type="AlphaFoldDB" id="A0A0E3WUQ3"/>
<feature type="transmembrane region" description="Helical" evidence="7">
    <location>
        <begin position="245"/>
        <end position="266"/>
    </location>
</feature>
<sequence length="274" mass="30048">MHEKTVSQRLKTPKGIAGLTILAFFIVMAATAPLLAPYGFSDFSSQPLLSPDNAHPLGTDDVGRDIFTELLYGSRTSLTVASVVSLGVLVIGTLGGVFSGYVGGTFDRILMRGVDIFLMIPDLPLILILAAYLRPNIWNIIFILIIMGWPVGARITRAQTRTLKVSGHVDFARVSGARPWYVVRKHIVPDMYPIMVTTIVMQSIRAILSESGLAFLGLGDPSYPSWGTMIKYAISYPMIFFTDAWMWWLLPAGTCITLLVLGFVLLGQSLEGDY</sequence>
<dbReference type="RefSeq" id="WP_048136630.1">
    <property type="nucleotide sequence ID" value="NZ_CP009516.1"/>
</dbReference>
<dbReference type="SUPFAM" id="SSF161098">
    <property type="entry name" value="MetI-like"/>
    <property type="match status" value="1"/>
</dbReference>
<organism evidence="9 10">
    <name type="scientific">Methanosarcina horonobensis HB-1 = JCM 15518</name>
    <dbReference type="NCBI Taxonomy" id="1434110"/>
    <lineage>
        <taxon>Archaea</taxon>
        <taxon>Methanobacteriati</taxon>
        <taxon>Methanobacteriota</taxon>
        <taxon>Stenosarchaea group</taxon>
        <taxon>Methanomicrobia</taxon>
        <taxon>Methanosarcinales</taxon>
        <taxon>Methanosarcinaceae</taxon>
        <taxon>Methanosarcina</taxon>
    </lineage>
</organism>
<dbReference type="InterPro" id="IPR025966">
    <property type="entry name" value="OppC_N"/>
</dbReference>
<dbReference type="CDD" id="cd06261">
    <property type="entry name" value="TM_PBP2"/>
    <property type="match status" value="1"/>
</dbReference>
<feature type="transmembrane region" description="Helical" evidence="7">
    <location>
        <begin position="137"/>
        <end position="156"/>
    </location>
</feature>
<dbReference type="PROSITE" id="PS50928">
    <property type="entry name" value="ABC_TM1"/>
    <property type="match status" value="1"/>
</dbReference>
<evidence type="ECO:0000256" key="4">
    <source>
        <dbReference type="ARBA" id="ARBA00022692"/>
    </source>
</evidence>
<feature type="transmembrane region" description="Helical" evidence="7">
    <location>
        <begin position="21"/>
        <end position="40"/>
    </location>
</feature>
<dbReference type="GO" id="GO:0005886">
    <property type="term" value="C:plasma membrane"/>
    <property type="evidence" value="ECO:0007669"/>
    <property type="project" value="UniProtKB-SubCell"/>
</dbReference>
<dbReference type="Gene3D" id="1.10.3720.10">
    <property type="entry name" value="MetI-like"/>
    <property type="match status" value="1"/>
</dbReference>
<name>A0A0E3WUQ3_9EURY</name>
<comment type="subcellular location">
    <subcellularLocation>
        <location evidence="1 7">Cell membrane</location>
        <topology evidence="1 7">Multi-pass membrane protein</topology>
    </subcellularLocation>
</comment>
<evidence type="ECO:0000256" key="3">
    <source>
        <dbReference type="ARBA" id="ARBA00022475"/>
    </source>
</evidence>
<dbReference type="PATRIC" id="fig|1434110.4.peg.49"/>
<dbReference type="OrthoDB" id="312811at2157"/>
<keyword evidence="4 7" id="KW-0812">Transmembrane</keyword>
<evidence type="ECO:0000256" key="7">
    <source>
        <dbReference type="RuleBase" id="RU363032"/>
    </source>
</evidence>
<evidence type="ECO:0000256" key="2">
    <source>
        <dbReference type="ARBA" id="ARBA00022448"/>
    </source>
</evidence>
<dbReference type="Proteomes" id="UP000033101">
    <property type="component" value="Chromosome"/>
</dbReference>
<evidence type="ECO:0000259" key="8">
    <source>
        <dbReference type="PROSITE" id="PS50928"/>
    </source>
</evidence>
<evidence type="ECO:0000256" key="5">
    <source>
        <dbReference type="ARBA" id="ARBA00022989"/>
    </source>
</evidence>
<gene>
    <name evidence="9" type="ORF">MSHOH_0042</name>
</gene>
<protein>
    <submittedName>
        <fullName evidence="9">Oligopeptide transport system permease protein OppC</fullName>
    </submittedName>
</protein>
<evidence type="ECO:0000313" key="10">
    <source>
        <dbReference type="Proteomes" id="UP000033101"/>
    </source>
</evidence>
<keyword evidence="3" id="KW-1003">Cell membrane</keyword>
<feature type="transmembrane region" description="Helical" evidence="7">
    <location>
        <begin position="80"/>
        <end position="102"/>
    </location>
</feature>
<dbReference type="PANTHER" id="PTHR43386">
    <property type="entry name" value="OLIGOPEPTIDE TRANSPORT SYSTEM PERMEASE PROTEIN APPC"/>
    <property type="match status" value="1"/>
</dbReference>
<dbReference type="GeneID" id="24829156"/>
<dbReference type="InterPro" id="IPR000515">
    <property type="entry name" value="MetI-like"/>
</dbReference>
<dbReference type="EMBL" id="CP009516">
    <property type="protein sequence ID" value="AKB76525.1"/>
    <property type="molecule type" value="Genomic_DNA"/>
</dbReference>
<comment type="similarity">
    <text evidence="7">Belongs to the binding-protein-dependent transport system permease family.</text>
</comment>
<dbReference type="GO" id="GO:0055085">
    <property type="term" value="P:transmembrane transport"/>
    <property type="evidence" value="ECO:0007669"/>
    <property type="project" value="InterPro"/>
</dbReference>
<feature type="domain" description="ABC transmembrane type-1" evidence="8">
    <location>
        <begin position="74"/>
        <end position="267"/>
    </location>
</feature>
<evidence type="ECO:0000256" key="1">
    <source>
        <dbReference type="ARBA" id="ARBA00004651"/>
    </source>
</evidence>
<dbReference type="PANTHER" id="PTHR43386:SF1">
    <property type="entry name" value="D,D-DIPEPTIDE TRANSPORT SYSTEM PERMEASE PROTEIN DDPC-RELATED"/>
    <property type="match status" value="1"/>
</dbReference>
<keyword evidence="10" id="KW-1185">Reference proteome</keyword>
<accession>A0A0E3WUQ3</accession>
<proteinExistence type="inferred from homology"/>
<dbReference type="Pfam" id="PF00528">
    <property type="entry name" value="BPD_transp_1"/>
    <property type="match status" value="1"/>
</dbReference>
<dbReference type="HOGENOM" id="CLU_028518_8_0_2"/>
<evidence type="ECO:0000256" key="6">
    <source>
        <dbReference type="ARBA" id="ARBA00023136"/>
    </source>
</evidence>
<dbReference type="InterPro" id="IPR050366">
    <property type="entry name" value="BP-dependent_transpt_permease"/>
</dbReference>
<reference evidence="9 10" key="1">
    <citation type="submission" date="2014-07" db="EMBL/GenBank/DDBJ databases">
        <title>Methanogenic archaea and the global carbon cycle.</title>
        <authorList>
            <person name="Henriksen J.R."/>
            <person name="Luke J."/>
            <person name="Reinhart S."/>
            <person name="Benedict M.N."/>
            <person name="Youngblut N.D."/>
            <person name="Metcalf M.E."/>
            <person name="Whitaker R.J."/>
            <person name="Metcalf W.W."/>
        </authorList>
    </citation>
    <scope>NUCLEOTIDE SEQUENCE [LARGE SCALE GENOMIC DNA]</scope>
    <source>
        <strain evidence="9 10">HB-1</strain>
    </source>
</reference>
<evidence type="ECO:0000313" key="9">
    <source>
        <dbReference type="EMBL" id="AKB76525.1"/>
    </source>
</evidence>
<keyword evidence="6 7" id="KW-0472">Membrane</keyword>
<keyword evidence="5 7" id="KW-1133">Transmembrane helix</keyword>
<dbReference type="Pfam" id="PF12911">
    <property type="entry name" value="OppC_N"/>
    <property type="match status" value="1"/>
</dbReference>
<dbReference type="STRING" id="1434110.MSHOH_0042"/>